<evidence type="ECO:0000256" key="2">
    <source>
        <dbReference type="ARBA" id="ARBA00022598"/>
    </source>
</evidence>
<dbReference type="PANTHER" id="PTHR43272:SF83">
    <property type="entry name" value="ACYL-COA SYNTHETASE LONG-CHAIN, ISOFORM J"/>
    <property type="match status" value="1"/>
</dbReference>
<dbReference type="InterPro" id="IPR020459">
    <property type="entry name" value="AMP-binding"/>
</dbReference>
<dbReference type="GeneID" id="106457308"/>
<name>A0ABM1S5I4_LIMPO</name>
<comment type="similarity">
    <text evidence="1">Belongs to the ATP-dependent AMP-binding enzyme family.</text>
</comment>
<keyword evidence="4" id="KW-0443">Lipid metabolism</keyword>
<dbReference type="SUPFAM" id="SSF56801">
    <property type="entry name" value="Acetyl-CoA synthetase-like"/>
    <property type="match status" value="1"/>
</dbReference>
<dbReference type="InterPro" id="IPR020845">
    <property type="entry name" value="AMP-binding_CS"/>
</dbReference>
<keyword evidence="3" id="KW-0547">Nucleotide-binding</keyword>
<comment type="catalytic activity">
    <reaction evidence="7">
        <text>a long-chain fatty acid + ATP + CoA = a long-chain fatty acyl-CoA + AMP + diphosphate</text>
        <dbReference type="Rhea" id="RHEA:15421"/>
        <dbReference type="ChEBI" id="CHEBI:30616"/>
        <dbReference type="ChEBI" id="CHEBI:33019"/>
        <dbReference type="ChEBI" id="CHEBI:57287"/>
        <dbReference type="ChEBI" id="CHEBI:57560"/>
        <dbReference type="ChEBI" id="CHEBI:83139"/>
        <dbReference type="ChEBI" id="CHEBI:456215"/>
        <dbReference type="EC" id="6.2.1.3"/>
    </reaction>
</comment>
<evidence type="ECO:0000256" key="5">
    <source>
        <dbReference type="ARBA" id="ARBA00022840"/>
    </source>
</evidence>
<dbReference type="PRINTS" id="PR00154">
    <property type="entry name" value="AMPBINDING"/>
</dbReference>
<dbReference type="RefSeq" id="XP_022238889.1">
    <property type="nucleotide sequence ID" value="XM_022383181.1"/>
</dbReference>
<protein>
    <recommendedName>
        <fullName evidence="6">long-chain-fatty-acid--CoA ligase</fullName>
        <ecNumber evidence="6">6.2.1.3</ecNumber>
    </recommendedName>
</protein>
<evidence type="ECO:0000259" key="8">
    <source>
        <dbReference type="Pfam" id="PF00501"/>
    </source>
</evidence>
<dbReference type="Pfam" id="PF00501">
    <property type="entry name" value="AMP-binding"/>
    <property type="match status" value="1"/>
</dbReference>
<keyword evidence="5" id="KW-0067">ATP-binding</keyword>
<evidence type="ECO:0000256" key="3">
    <source>
        <dbReference type="ARBA" id="ARBA00022741"/>
    </source>
</evidence>
<evidence type="ECO:0000256" key="6">
    <source>
        <dbReference type="ARBA" id="ARBA00026121"/>
    </source>
</evidence>
<dbReference type="InterPro" id="IPR042099">
    <property type="entry name" value="ANL_N_sf"/>
</dbReference>
<sequence>MFTKEVAKLKKKDICQDSFPCLPGIEKSWENIHYKVDIWGKYQTPGNVFSPLVRVDDDNTEPPLQGIKTVDQLFRSSVKRFGTTKCFGTREVRGSEEEVQKDGKVFKKLILGDYKWMTYEETDKKVELIGRGLMAVGLRPRQNVVIFAETRVEWMITAQACLRFNIPVVTLYPTLGEDGIIHGVNETEATHIITSQDLLHRLKNVVDEMPSVNHIIYMEALEDPDLNGFPSSVDMRPFSEIEELGHKADPELTGEVPGPDDIAIIMYTSGSTGVPKGVMITHSNVVATANGFATVTSELSNNELFMAYLPLAHVFELAAENFFLAKGVPIGYSSPHTMTDKSTAIKSGCKGDASLLKPTIILAVPVSKILTFGCSAHLQRIEIPTKVKLVTEEWVPDTGLVTAAFKLRRKIIQNYYRCDIETMYGRISNGISKSA</sequence>
<accession>A0ABM1S5I4</accession>
<dbReference type="Gene3D" id="3.40.50.12780">
    <property type="entry name" value="N-terminal domain of ligase-like"/>
    <property type="match status" value="1"/>
</dbReference>
<evidence type="ECO:0000256" key="1">
    <source>
        <dbReference type="ARBA" id="ARBA00006432"/>
    </source>
</evidence>
<dbReference type="PANTHER" id="PTHR43272">
    <property type="entry name" value="LONG-CHAIN-FATTY-ACID--COA LIGASE"/>
    <property type="match status" value="1"/>
</dbReference>
<dbReference type="InterPro" id="IPR000873">
    <property type="entry name" value="AMP-dep_synth/lig_dom"/>
</dbReference>
<reference evidence="10" key="1">
    <citation type="submission" date="2025-08" db="UniProtKB">
        <authorList>
            <consortium name="RefSeq"/>
        </authorList>
    </citation>
    <scope>IDENTIFICATION</scope>
    <source>
        <tissue evidence="10">Muscle</tissue>
    </source>
</reference>
<evidence type="ECO:0000313" key="9">
    <source>
        <dbReference type="Proteomes" id="UP000694941"/>
    </source>
</evidence>
<organism evidence="9 10">
    <name type="scientific">Limulus polyphemus</name>
    <name type="common">Atlantic horseshoe crab</name>
    <dbReference type="NCBI Taxonomy" id="6850"/>
    <lineage>
        <taxon>Eukaryota</taxon>
        <taxon>Metazoa</taxon>
        <taxon>Ecdysozoa</taxon>
        <taxon>Arthropoda</taxon>
        <taxon>Chelicerata</taxon>
        <taxon>Merostomata</taxon>
        <taxon>Xiphosura</taxon>
        <taxon>Limulidae</taxon>
        <taxon>Limulus</taxon>
    </lineage>
</organism>
<evidence type="ECO:0000256" key="7">
    <source>
        <dbReference type="ARBA" id="ARBA00036813"/>
    </source>
</evidence>
<dbReference type="PROSITE" id="PS00455">
    <property type="entry name" value="AMP_BINDING"/>
    <property type="match status" value="1"/>
</dbReference>
<proteinExistence type="inferred from homology"/>
<dbReference type="EC" id="6.2.1.3" evidence="6"/>
<feature type="domain" description="AMP-dependent synthetase/ligase" evidence="8">
    <location>
        <begin position="112"/>
        <end position="365"/>
    </location>
</feature>
<dbReference type="Proteomes" id="UP000694941">
    <property type="component" value="Unplaced"/>
</dbReference>
<keyword evidence="4" id="KW-0276">Fatty acid metabolism</keyword>
<gene>
    <name evidence="10" type="primary">LOC106457308</name>
</gene>
<evidence type="ECO:0000313" key="10">
    <source>
        <dbReference type="RefSeq" id="XP_022238889.1"/>
    </source>
</evidence>
<keyword evidence="2" id="KW-0436">Ligase</keyword>
<keyword evidence="9" id="KW-1185">Reference proteome</keyword>
<evidence type="ECO:0000256" key="4">
    <source>
        <dbReference type="ARBA" id="ARBA00022832"/>
    </source>
</evidence>